<dbReference type="AlphaFoldDB" id="A0A9X3EH93"/>
<feature type="domain" description="Chemoreceptor zinc-binding" evidence="1">
    <location>
        <begin position="17"/>
        <end position="83"/>
    </location>
</feature>
<sequence length="129" mass="14694">MSSAANEGFLETAKLDHVVWKNEVYEMVLNRDVSRCGSLAGHDSCRLGVWCRQGEGYSRYRNFDAFSRIDRPHQQLHENGRMALEAMERGDEAGLCRHLEAMETASSQVIDALSQLEQEIRRQKKVSGH</sequence>
<evidence type="ECO:0000313" key="3">
    <source>
        <dbReference type="Proteomes" id="UP001150830"/>
    </source>
</evidence>
<accession>A0A9X3EH93</accession>
<gene>
    <name evidence="2" type="ORF">OUO13_15975</name>
</gene>
<reference evidence="2" key="1">
    <citation type="submission" date="2022-11" db="EMBL/GenBank/DDBJ databases">
        <title>Parathalassolutuus dongxingensis gen. nov., sp. nov., a novel member of family Oceanospirillaceae isolated from a coastal shrimp pond in Guangxi, China.</title>
        <authorList>
            <person name="Chen H."/>
        </authorList>
    </citation>
    <scope>NUCLEOTIDE SEQUENCE</scope>
    <source>
        <strain evidence="2">G-43</strain>
    </source>
</reference>
<organism evidence="2 3">
    <name type="scientific">Parathalassolituus penaei</name>
    <dbReference type="NCBI Taxonomy" id="2997323"/>
    <lineage>
        <taxon>Bacteria</taxon>
        <taxon>Pseudomonadati</taxon>
        <taxon>Pseudomonadota</taxon>
        <taxon>Gammaproteobacteria</taxon>
        <taxon>Oceanospirillales</taxon>
        <taxon>Oceanospirillaceae</taxon>
        <taxon>Parathalassolituus</taxon>
    </lineage>
</organism>
<dbReference type="EMBL" id="JAPNOA010000056">
    <property type="protein sequence ID" value="MCY0966685.1"/>
    <property type="molecule type" value="Genomic_DNA"/>
</dbReference>
<dbReference type="Pfam" id="PF13682">
    <property type="entry name" value="CZB"/>
    <property type="match status" value="1"/>
</dbReference>
<name>A0A9X3EH93_9GAMM</name>
<protein>
    <submittedName>
        <fullName evidence="2">CZB domain-containing protein</fullName>
    </submittedName>
</protein>
<dbReference type="Proteomes" id="UP001150830">
    <property type="component" value="Unassembled WGS sequence"/>
</dbReference>
<comment type="caution">
    <text evidence="2">The sequence shown here is derived from an EMBL/GenBank/DDBJ whole genome shotgun (WGS) entry which is preliminary data.</text>
</comment>
<evidence type="ECO:0000259" key="1">
    <source>
        <dbReference type="Pfam" id="PF13682"/>
    </source>
</evidence>
<evidence type="ECO:0000313" key="2">
    <source>
        <dbReference type="EMBL" id="MCY0966685.1"/>
    </source>
</evidence>
<dbReference type="InterPro" id="IPR025991">
    <property type="entry name" value="Chemoreceptor_zinc-bind_dom"/>
</dbReference>
<keyword evidence="3" id="KW-1185">Reference proteome</keyword>
<proteinExistence type="predicted"/>
<dbReference type="Gene3D" id="1.20.120.30">
    <property type="entry name" value="Aspartate receptor, ligand-binding domain"/>
    <property type="match status" value="1"/>
</dbReference>